<dbReference type="InterPro" id="IPR029063">
    <property type="entry name" value="SAM-dependent_MTases_sf"/>
</dbReference>
<evidence type="ECO:0000256" key="1">
    <source>
        <dbReference type="ARBA" id="ARBA00022603"/>
    </source>
</evidence>
<dbReference type="AlphaFoldDB" id="A0A3N0I2J2"/>
<gene>
    <name evidence="4" type="primary">rsmD</name>
    <name evidence="4" type="ORF">EDX97_01310</name>
</gene>
<dbReference type="NCBIfam" id="TIGR00095">
    <property type="entry name" value="16S rRNA (guanine(966)-N(2))-methyltransferase RsmD"/>
    <property type="match status" value="1"/>
</dbReference>
<organism evidence="4 5">
    <name type="scientific">Absicoccus porci</name>
    <dbReference type="NCBI Taxonomy" id="2486576"/>
    <lineage>
        <taxon>Bacteria</taxon>
        <taxon>Bacillati</taxon>
        <taxon>Bacillota</taxon>
        <taxon>Erysipelotrichia</taxon>
        <taxon>Erysipelotrichales</taxon>
        <taxon>Erysipelotrichaceae</taxon>
        <taxon>Absicoccus</taxon>
    </lineage>
</organism>
<dbReference type="CDD" id="cd02440">
    <property type="entry name" value="AdoMet_MTases"/>
    <property type="match status" value="1"/>
</dbReference>
<keyword evidence="2 4" id="KW-0808">Transferase</keyword>
<dbReference type="Pfam" id="PF03602">
    <property type="entry name" value="Cons_hypoth95"/>
    <property type="match status" value="1"/>
</dbReference>
<dbReference type="GO" id="GO:0052913">
    <property type="term" value="F:16S rRNA (guanine(966)-N(2))-methyltransferase activity"/>
    <property type="evidence" value="ECO:0007669"/>
    <property type="project" value="UniProtKB-EC"/>
</dbReference>
<protein>
    <submittedName>
        <fullName evidence="4">16S rRNA (Guanine(966)-N(2))-methyltransferase RsmD</fullName>
        <ecNumber evidence="4">2.1.1.171</ecNumber>
    </submittedName>
</protein>
<dbReference type="Gene3D" id="3.40.50.150">
    <property type="entry name" value="Vaccinia Virus protein VP39"/>
    <property type="match status" value="1"/>
</dbReference>
<name>A0A3N0I2J2_9FIRM</name>
<dbReference type="InterPro" id="IPR002052">
    <property type="entry name" value="DNA_methylase_N6_adenine_CS"/>
</dbReference>
<dbReference type="OrthoDB" id="9803017at2"/>
<proteinExistence type="predicted"/>
<evidence type="ECO:0000313" key="5">
    <source>
        <dbReference type="Proteomes" id="UP000276568"/>
    </source>
</evidence>
<dbReference type="Proteomes" id="UP000276568">
    <property type="component" value="Unassembled WGS sequence"/>
</dbReference>
<keyword evidence="5" id="KW-1185">Reference proteome</keyword>
<comment type="caution">
    <text evidence="4">The sequence shown here is derived from an EMBL/GenBank/DDBJ whole genome shotgun (WGS) entry which is preliminary data.</text>
</comment>
<sequence length="181" mass="20371">MRIVSGKYGSRKLESVPGQGTRPTADKVKGAIFSSLGNHFDGGRFLDCYSGTGNMALEALSRGMDEVVCVDTSTKAIQTIKKNVAMLQVGAQCQIIRGNIFAVLDRLTKPFDLIYIDPPYAKQKNVMLIEQLCHHQLVKDTSIIVVESDEKDTFPEQIVDFVIWKTKTYRNTKITYYRKEN</sequence>
<accession>A0A3N0I2J2</accession>
<dbReference type="GO" id="GO:0003676">
    <property type="term" value="F:nucleic acid binding"/>
    <property type="evidence" value="ECO:0007669"/>
    <property type="project" value="InterPro"/>
</dbReference>
<dbReference type="RefSeq" id="WP_128519400.1">
    <property type="nucleotide sequence ID" value="NZ_CAUWBR010000024.1"/>
</dbReference>
<evidence type="ECO:0000256" key="2">
    <source>
        <dbReference type="ARBA" id="ARBA00022679"/>
    </source>
</evidence>
<dbReference type="PROSITE" id="PS00092">
    <property type="entry name" value="N6_MTASE"/>
    <property type="match status" value="1"/>
</dbReference>
<keyword evidence="1 4" id="KW-0489">Methyltransferase</keyword>
<dbReference type="EC" id="2.1.1.171" evidence="4"/>
<dbReference type="PANTHER" id="PTHR43542">
    <property type="entry name" value="METHYLTRANSFERASE"/>
    <property type="match status" value="1"/>
</dbReference>
<feature type="region of interest" description="Disordered" evidence="3">
    <location>
        <begin position="1"/>
        <end position="23"/>
    </location>
</feature>
<reference evidence="4 5" key="1">
    <citation type="submission" date="2018-11" db="EMBL/GenBank/DDBJ databases">
        <title>Clostridium sp. nov., a member of the family Erysipelotrichaceae isolated from pig faeces.</title>
        <authorList>
            <person name="Chang Y.-H."/>
        </authorList>
    </citation>
    <scope>NUCLEOTIDE SEQUENCE [LARGE SCALE GENOMIC DNA]</scope>
    <source>
        <strain evidence="4 5">YH-panp20</strain>
    </source>
</reference>
<evidence type="ECO:0000256" key="3">
    <source>
        <dbReference type="SAM" id="MobiDB-lite"/>
    </source>
</evidence>
<dbReference type="EMBL" id="RJQC01000001">
    <property type="protein sequence ID" value="RNM31234.1"/>
    <property type="molecule type" value="Genomic_DNA"/>
</dbReference>
<evidence type="ECO:0000313" key="4">
    <source>
        <dbReference type="EMBL" id="RNM31234.1"/>
    </source>
</evidence>
<dbReference type="PIRSF" id="PIRSF004553">
    <property type="entry name" value="CHP00095"/>
    <property type="match status" value="1"/>
</dbReference>
<dbReference type="PANTHER" id="PTHR43542:SF1">
    <property type="entry name" value="METHYLTRANSFERASE"/>
    <property type="match status" value="1"/>
</dbReference>
<dbReference type="InterPro" id="IPR004398">
    <property type="entry name" value="RNA_MeTrfase_RsmD"/>
</dbReference>
<dbReference type="SUPFAM" id="SSF53335">
    <property type="entry name" value="S-adenosyl-L-methionine-dependent methyltransferases"/>
    <property type="match status" value="1"/>
</dbReference>